<evidence type="ECO:0000313" key="2">
    <source>
        <dbReference type="Proteomes" id="UP000575083"/>
    </source>
</evidence>
<dbReference type="InterPro" id="IPR029033">
    <property type="entry name" value="His_PPase_superfam"/>
</dbReference>
<dbReference type="EMBL" id="JACHLK010000007">
    <property type="protein sequence ID" value="MBB6560979.1"/>
    <property type="molecule type" value="Genomic_DNA"/>
</dbReference>
<dbReference type="EC" id="3.1.3.73" evidence="1"/>
<organism evidence="1 2">
    <name type="scientific">Acidovorax soli</name>
    <dbReference type="NCBI Taxonomy" id="592050"/>
    <lineage>
        <taxon>Bacteria</taxon>
        <taxon>Pseudomonadati</taxon>
        <taxon>Pseudomonadota</taxon>
        <taxon>Betaproteobacteria</taxon>
        <taxon>Burkholderiales</taxon>
        <taxon>Comamonadaceae</taxon>
        <taxon>Acidovorax</taxon>
    </lineage>
</organism>
<dbReference type="Proteomes" id="UP000575083">
    <property type="component" value="Unassembled WGS sequence"/>
</dbReference>
<dbReference type="Gene3D" id="3.40.50.1240">
    <property type="entry name" value="Phosphoglycerate mutase-like"/>
    <property type="match status" value="1"/>
</dbReference>
<evidence type="ECO:0000313" key="1">
    <source>
        <dbReference type="EMBL" id="MBB6560979.1"/>
    </source>
</evidence>
<dbReference type="CDD" id="cd07067">
    <property type="entry name" value="HP_PGM_like"/>
    <property type="match status" value="1"/>
</dbReference>
<dbReference type="Pfam" id="PF00300">
    <property type="entry name" value="His_Phos_1"/>
    <property type="match status" value="1"/>
</dbReference>
<sequence>MAEAPAVQLWLVRHAPPVVAPGTCYGRLDLPAQSGPTVACAQRLALALPGPALVWHSPLQRCVQLAQAVQSTRPDWQPLPDTRLREMDFGTWEGQAWSSLAKADIDAWTADFAHHHPGGGESLADMLARVAQALQDTRTAAQADGLAHAVWLTHAGVARCVDWLQAHAGQALPRADQWPVQAPAWGEWRTADLP</sequence>
<comment type="caution">
    <text evidence="1">The sequence shown here is derived from an EMBL/GenBank/DDBJ whole genome shotgun (WGS) entry which is preliminary data.</text>
</comment>
<proteinExistence type="predicted"/>
<dbReference type="InterPro" id="IPR013078">
    <property type="entry name" value="His_Pase_superF_clade-1"/>
</dbReference>
<reference evidence="1 2" key="1">
    <citation type="submission" date="2020-08" db="EMBL/GenBank/DDBJ databases">
        <title>Functional genomics of gut bacteria from endangered species of beetles.</title>
        <authorList>
            <person name="Carlos-Shanley C."/>
        </authorList>
    </citation>
    <scope>NUCLEOTIDE SEQUENCE [LARGE SCALE GENOMIC DNA]</scope>
    <source>
        <strain evidence="1 2">S00198</strain>
    </source>
</reference>
<dbReference type="SMART" id="SM00855">
    <property type="entry name" value="PGAM"/>
    <property type="match status" value="1"/>
</dbReference>
<name>A0A7X0PFU4_9BURK</name>
<keyword evidence="1" id="KW-0378">Hydrolase</keyword>
<protein>
    <submittedName>
        <fullName evidence="1">Alpha-ribazole phosphatase</fullName>
        <ecNumber evidence="1">3.1.3.73</ecNumber>
    </submittedName>
</protein>
<dbReference type="SUPFAM" id="SSF53254">
    <property type="entry name" value="Phosphoglycerate mutase-like"/>
    <property type="match status" value="1"/>
</dbReference>
<dbReference type="RefSeq" id="WP_184859549.1">
    <property type="nucleotide sequence ID" value="NZ_JACHLK010000007.1"/>
</dbReference>
<dbReference type="AlphaFoldDB" id="A0A7X0PFU4"/>
<dbReference type="GO" id="GO:0043755">
    <property type="term" value="F:alpha-ribazole phosphatase activity"/>
    <property type="evidence" value="ECO:0007669"/>
    <property type="project" value="UniProtKB-EC"/>
</dbReference>
<keyword evidence="2" id="KW-1185">Reference proteome</keyword>
<accession>A0A7X0PFU4</accession>
<gene>
    <name evidence="1" type="ORF">HNP48_003667</name>
</gene>